<dbReference type="InParanoid" id="B7GBH3"/>
<dbReference type="PaxDb" id="2850-Phatr49693"/>
<sequence length="525" mass="58133">MTNFSYLASAFMLGSPFASGDHTWVPIRSLKGSKEKKAGGARGNEGTPTKAKSGRDVNVVNPAESYQQHYLVGLLNYPNSNIPDILKDVTSGTKDIPGGPYNYVPSVGFSDIEFYYDKEGSAVRGEYLCLSDNGFGSSDNSEDYALNIVHMKIQKPFTYRHGESTFETYTETENLETLLIHDPHAFIKWENGADIQVTYAVPDSTWDEYKRLRVLTGRDFDVEGMAVINHSCAIVGDELMPAIFAIDPSTGIVQSNFVRTPDIHRHGRFNGKFLSTRGDKVHCSREDLEANTCSSVASEVVEASEYRKHDPSGGFEGFSVLADGSIAAFLEKTTGDSTLGDEPGVRVYRVDPGDCTKDHPPRFDEFLGYYPFELNGENIADVSAIPGSSSKVVVIERNGFPSGYFFPSPVMPANKVCVVDLLDTDNDMVMRNKKCVLNYHDISDPWDVDGNGIFKYAQTQVTNEQLIVVDDYCVVAGTDTNFPFTDQFGVEGVVEVPFQQEVTDTRFMVVCFLEPIFHADYPILE</sequence>
<dbReference type="Pfam" id="PF13449">
    <property type="entry name" value="Phytase-like"/>
    <property type="match status" value="1"/>
</dbReference>
<evidence type="ECO:0000259" key="2">
    <source>
        <dbReference type="Pfam" id="PF13449"/>
    </source>
</evidence>
<dbReference type="eggNOG" id="ENOG502QUFD">
    <property type="taxonomic scope" value="Eukaryota"/>
</dbReference>
<dbReference type="Proteomes" id="UP000000759">
    <property type="component" value="Chromosome 23"/>
</dbReference>
<dbReference type="EMBL" id="CM000625">
    <property type="protein sequence ID" value="EEC44213.1"/>
    <property type="molecule type" value="Genomic_DNA"/>
</dbReference>
<accession>B7GBH3</accession>
<gene>
    <name evidence="3" type="ORF">PHATRDRAFT_49693</name>
</gene>
<protein>
    <recommendedName>
        <fullName evidence="2">Phytase-like domain-containing protein</fullName>
    </recommendedName>
</protein>
<dbReference type="GeneID" id="7198322"/>
<proteinExistence type="predicted"/>
<evidence type="ECO:0000313" key="3">
    <source>
        <dbReference type="EMBL" id="EEC44213.1"/>
    </source>
</evidence>
<organism evidence="3 4">
    <name type="scientific">Phaeodactylum tricornutum (strain CCAP 1055/1)</name>
    <dbReference type="NCBI Taxonomy" id="556484"/>
    <lineage>
        <taxon>Eukaryota</taxon>
        <taxon>Sar</taxon>
        <taxon>Stramenopiles</taxon>
        <taxon>Ochrophyta</taxon>
        <taxon>Bacillariophyta</taxon>
        <taxon>Bacillariophyceae</taxon>
        <taxon>Bacillariophycidae</taxon>
        <taxon>Naviculales</taxon>
        <taxon>Phaeodactylaceae</taxon>
        <taxon>Phaeodactylum</taxon>
    </lineage>
</organism>
<dbReference type="RefSeq" id="XP_002184464.1">
    <property type="nucleotide sequence ID" value="XM_002184428.1"/>
</dbReference>
<reference evidence="3 4" key="1">
    <citation type="journal article" date="2008" name="Nature">
        <title>The Phaeodactylum genome reveals the evolutionary history of diatom genomes.</title>
        <authorList>
            <person name="Bowler C."/>
            <person name="Allen A.E."/>
            <person name="Badger J.H."/>
            <person name="Grimwood J."/>
            <person name="Jabbari K."/>
            <person name="Kuo A."/>
            <person name="Maheswari U."/>
            <person name="Martens C."/>
            <person name="Maumus F."/>
            <person name="Otillar R.P."/>
            <person name="Rayko E."/>
            <person name="Salamov A."/>
            <person name="Vandepoele K."/>
            <person name="Beszteri B."/>
            <person name="Gruber A."/>
            <person name="Heijde M."/>
            <person name="Katinka M."/>
            <person name="Mock T."/>
            <person name="Valentin K."/>
            <person name="Verret F."/>
            <person name="Berges J.A."/>
            <person name="Brownlee C."/>
            <person name="Cadoret J.P."/>
            <person name="Chiovitti A."/>
            <person name="Choi C.J."/>
            <person name="Coesel S."/>
            <person name="De Martino A."/>
            <person name="Detter J.C."/>
            <person name="Durkin C."/>
            <person name="Falciatore A."/>
            <person name="Fournet J."/>
            <person name="Haruta M."/>
            <person name="Huysman M.J."/>
            <person name="Jenkins B.D."/>
            <person name="Jiroutova K."/>
            <person name="Jorgensen R.E."/>
            <person name="Joubert Y."/>
            <person name="Kaplan A."/>
            <person name="Kroger N."/>
            <person name="Kroth P.G."/>
            <person name="La Roche J."/>
            <person name="Lindquist E."/>
            <person name="Lommer M."/>
            <person name="Martin-Jezequel V."/>
            <person name="Lopez P.J."/>
            <person name="Lucas S."/>
            <person name="Mangogna M."/>
            <person name="McGinnis K."/>
            <person name="Medlin L.K."/>
            <person name="Montsant A."/>
            <person name="Oudot-Le Secq M.P."/>
            <person name="Napoli C."/>
            <person name="Obornik M."/>
            <person name="Parker M.S."/>
            <person name="Petit J.L."/>
            <person name="Porcel B.M."/>
            <person name="Poulsen N."/>
            <person name="Robison M."/>
            <person name="Rychlewski L."/>
            <person name="Rynearson T.A."/>
            <person name="Schmutz J."/>
            <person name="Shapiro H."/>
            <person name="Siaut M."/>
            <person name="Stanley M."/>
            <person name="Sussman M.R."/>
            <person name="Taylor A.R."/>
            <person name="Vardi A."/>
            <person name="von Dassow P."/>
            <person name="Vyverman W."/>
            <person name="Willis A."/>
            <person name="Wyrwicz L.S."/>
            <person name="Rokhsar D.S."/>
            <person name="Weissenbach J."/>
            <person name="Armbrust E.V."/>
            <person name="Green B.R."/>
            <person name="Van de Peer Y."/>
            <person name="Grigoriev I.V."/>
        </authorList>
    </citation>
    <scope>NUCLEOTIDE SEQUENCE [LARGE SCALE GENOMIC DNA]</scope>
    <source>
        <strain evidence="3 4">CCAP 1055/1</strain>
    </source>
</reference>
<dbReference type="PANTHER" id="PTHR37957:SF1">
    <property type="entry name" value="PHYTASE-LIKE DOMAIN-CONTAINING PROTEIN"/>
    <property type="match status" value="1"/>
</dbReference>
<feature type="domain" description="Phytase-like" evidence="2">
    <location>
        <begin position="123"/>
        <end position="427"/>
    </location>
</feature>
<evidence type="ECO:0000313" key="4">
    <source>
        <dbReference type="Proteomes" id="UP000000759"/>
    </source>
</evidence>
<name>B7GBH3_PHATC</name>
<reference evidence="4" key="2">
    <citation type="submission" date="2008-08" db="EMBL/GenBank/DDBJ databases">
        <authorList>
            <consortium name="Diatom Consortium"/>
            <person name="Grigoriev I."/>
            <person name="Grimwood J."/>
            <person name="Kuo A."/>
            <person name="Otillar R.P."/>
            <person name="Salamov A."/>
            <person name="Detter J.C."/>
            <person name="Lindquist E."/>
            <person name="Shapiro H."/>
            <person name="Lucas S."/>
            <person name="Glavina del Rio T."/>
            <person name="Pitluck S."/>
            <person name="Rokhsar D."/>
            <person name="Bowler C."/>
        </authorList>
    </citation>
    <scope>GENOME REANNOTATION</scope>
    <source>
        <strain evidence="4">CCAP 1055/1</strain>
    </source>
</reference>
<dbReference type="InterPro" id="IPR027372">
    <property type="entry name" value="Phytase-like_dom"/>
</dbReference>
<dbReference type="PANTHER" id="PTHR37957">
    <property type="entry name" value="BLR7070 PROTEIN"/>
    <property type="match status" value="1"/>
</dbReference>
<dbReference type="OrthoDB" id="38803at2759"/>
<evidence type="ECO:0000256" key="1">
    <source>
        <dbReference type="SAM" id="MobiDB-lite"/>
    </source>
</evidence>
<dbReference type="OMA" id="FAMINHT"/>
<feature type="region of interest" description="Disordered" evidence="1">
    <location>
        <begin position="34"/>
        <end position="55"/>
    </location>
</feature>
<dbReference type="AlphaFoldDB" id="B7GBH3"/>
<keyword evidence="4" id="KW-1185">Reference proteome</keyword>
<dbReference type="HOGENOM" id="CLU_458888_0_0_1"/>
<dbReference type="KEGG" id="pti:PHATRDRAFT_49693"/>